<proteinExistence type="inferred from homology"/>
<evidence type="ECO:0000256" key="2">
    <source>
        <dbReference type="RuleBase" id="RU000363"/>
    </source>
</evidence>
<evidence type="ECO:0000256" key="1">
    <source>
        <dbReference type="ARBA" id="ARBA00006484"/>
    </source>
</evidence>
<comment type="similarity">
    <text evidence="1 2">Belongs to the short-chain dehydrogenases/reductases (SDR) family.</text>
</comment>
<comment type="caution">
    <text evidence="3">The sequence shown here is derived from an EMBL/GenBank/DDBJ whole genome shotgun (WGS) entry which is preliminary data.</text>
</comment>
<dbReference type="Proteomes" id="UP000094569">
    <property type="component" value="Unassembled WGS sequence"/>
</dbReference>
<protein>
    <recommendedName>
        <fullName evidence="5">Short chain oxidoreductase</fullName>
    </recommendedName>
</protein>
<dbReference type="CDD" id="cd05325">
    <property type="entry name" value="carb_red_sniffer_like_SDR_c"/>
    <property type="match status" value="1"/>
</dbReference>
<gene>
    <name evidence="3" type="ORF">SI65_07726</name>
</gene>
<dbReference type="GO" id="GO:0016491">
    <property type="term" value="F:oxidoreductase activity"/>
    <property type="evidence" value="ECO:0007669"/>
    <property type="project" value="TreeGrafter"/>
</dbReference>
<dbReference type="PRINTS" id="PR00080">
    <property type="entry name" value="SDRFAMILY"/>
</dbReference>
<organism evidence="3 4">
    <name type="scientific">Aspergillus cristatus</name>
    <name type="common">Chinese Fuzhuan brick tea-fermentation fungus</name>
    <name type="synonym">Eurotium cristatum</name>
    <dbReference type="NCBI Taxonomy" id="573508"/>
    <lineage>
        <taxon>Eukaryota</taxon>
        <taxon>Fungi</taxon>
        <taxon>Dikarya</taxon>
        <taxon>Ascomycota</taxon>
        <taxon>Pezizomycotina</taxon>
        <taxon>Eurotiomycetes</taxon>
        <taxon>Eurotiomycetidae</taxon>
        <taxon>Eurotiales</taxon>
        <taxon>Aspergillaceae</taxon>
        <taxon>Aspergillus</taxon>
        <taxon>Aspergillus subgen. Aspergillus</taxon>
    </lineage>
</organism>
<dbReference type="Gene3D" id="3.40.50.720">
    <property type="entry name" value="NAD(P)-binding Rossmann-like Domain"/>
    <property type="match status" value="1"/>
</dbReference>
<dbReference type="EMBL" id="JXNT01000010">
    <property type="protein sequence ID" value="ODM16761.1"/>
    <property type="molecule type" value="Genomic_DNA"/>
</dbReference>
<dbReference type="GO" id="GO:0005737">
    <property type="term" value="C:cytoplasm"/>
    <property type="evidence" value="ECO:0007669"/>
    <property type="project" value="TreeGrafter"/>
</dbReference>
<dbReference type="InterPro" id="IPR002347">
    <property type="entry name" value="SDR_fam"/>
</dbReference>
<evidence type="ECO:0008006" key="5">
    <source>
        <dbReference type="Google" id="ProtNLM"/>
    </source>
</evidence>
<name>A0A1E3B7J6_ASPCR</name>
<keyword evidence="4" id="KW-1185">Reference proteome</keyword>
<dbReference type="PANTHER" id="PTHR43544">
    <property type="entry name" value="SHORT-CHAIN DEHYDROGENASE/REDUCTASE"/>
    <property type="match status" value="1"/>
</dbReference>
<sequence length="252" mass="27006">MASYLITGASRGIGLAMADLLASRPASEVSTVFAAFRTETDELKQLVSKSAGRVQQVKIDVTDEASTKQAAAEVEKQLDGKGLDVLVNGAGVMNFTPNGIENMTDLESTFTTNVTSAHLVTAAFLPLLKKGNLKKVANISTTLGSIEWSPRYALFPVPAYKISKAALNMLTVQYAQSFAEQGFTFLIISPGWVRTNLGGDTADLSVEQSSTGVMEIIDNATSAENGKFYNIKVPGWENAEGLNRYDGLQAPW</sequence>
<evidence type="ECO:0000313" key="4">
    <source>
        <dbReference type="Proteomes" id="UP000094569"/>
    </source>
</evidence>
<dbReference type="InterPro" id="IPR036291">
    <property type="entry name" value="NAD(P)-bd_dom_sf"/>
</dbReference>
<dbReference type="PRINTS" id="PR00081">
    <property type="entry name" value="GDHRDH"/>
</dbReference>
<dbReference type="AlphaFoldDB" id="A0A1E3B7J6"/>
<evidence type="ECO:0000313" key="3">
    <source>
        <dbReference type="EMBL" id="ODM16761.1"/>
    </source>
</evidence>
<reference evidence="3 4" key="1">
    <citation type="journal article" date="2016" name="BMC Genomics">
        <title>Comparative genomic and transcriptomic analyses of the Fuzhuan brick tea-fermentation fungus Aspergillus cristatus.</title>
        <authorList>
            <person name="Ge Y."/>
            <person name="Wang Y."/>
            <person name="Liu Y."/>
            <person name="Tan Y."/>
            <person name="Ren X."/>
            <person name="Zhang X."/>
            <person name="Hyde K.D."/>
            <person name="Liu Y."/>
            <person name="Liu Z."/>
        </authorList>
    </citation>
    <scope>NUCLEOTIDE SEQUENCE [LARGE SCALE GENOMIC DNA]</scope>
    <source>
        <strain evidence="3 4">GZAAS20.1005</strain>
    </source>
</reference>
<dbReference type="InterPro" id="IPR051468">
    <property type="entry name" value="Fungal_SecMetab_SDRs"/>
</dbReference>
<dbReference type="Pfam" id="PF00106">
    <property type="entry name" value="adh_short"/>
    <property type="match status" value="1"/>
</dbReference>
<accession>A0A1E3B7J6</accession>
<dbReference type="PANTHER" id="PTHR43544:SF36">
    <property type="entry name" value="CHAIN OXIDOREDUCTASE (CSGA), PUTATIVE (AFU_ORTHOLOGUE AFUA_4G00910)-RELATED"/>
    <property type="match status" value="1"/>
</dbReference>
<dbReference type="VEuPathDB" id="FungiDB:SI65_07726"/>
<dbReference type="SUPFAM" id="SSF51735">
    <property type="entry name" value="NAD(P)-binding Rossmann-fold domains"/>
    <property type="match status" value="1"/>
</dbReference>
<dbReference type="OrthoDB" id="7289984at2759"/>